<evidence type="ECO:0000259" key="5">
    <source>
        <dbReference type="Pfam" id="PF04542"/>
    </source>
</evidence>
<dbReference type="InterPro" id="IPR014284">
    <property type="entry name" value="RNA_pol_sigma-70_dom"/>
</dbReference>
<dbReference type="InterPro" id="IPR013325">
    <property type="entry name" value="RNA_pol_sigma_r2"/>
</dbReference>
<evidence type="ECO:0000256" key="3">
    <source>
        <dbReference type="ARBA" id="ARBA00023082"/>
    </source>
</evidence>
<dbReference type="NCBIfam" id="TIGR02937">
    <property type="entry name" value="sigma70-ECF"/>
    <property type="match status" value="1"/>
</dbReference>
<dbReference type="CDD" id="cd06171">
    <property type="entry name" value="Sigma70_r4"/>
    <property type="match status" value="1"/>
</dbReference>
<dbReference type="Gene3D" id="1.10.10.10">
    <property type="entry name" value="Winged helix-like DNA-binding domain superfamily/Winged helix DNA-binding domain"/>
    <property type="match status" value="1"/>
</dbReference>
<feature type="domain" description="RNA polymerase sigma factor 70 region 4 type 2" evidence="6">
    <location>
        <begin position="128"/>
        <end position="173"/>
    </location>
</feature>
<keyword evidence="4" id="KW-0804">Transcription</keyword>
<dbReference type="Pfam" id="PF08281">
    <property type="entry name" value="Sigma70_r4_2"/>
    <property type="match status" value="1"/>
</dbReference>
<dbReference type="InterPro" id="IPR039425">
    <property type="entry name" value="RNA_pol_sigma-70-like"/>
</dbReference>
<dbReference type="NCBIfam" id="TIGR02985">
    <property type="entry name" value="Sig70_bacteroi1"/>
    <property type="match status" value="1"/>
</dbReference>
<dbReference type="EMBL" id="JACNYL010000003">
    <property type="protein sequence ID" value="MBD1422807.1"/>
    <property type="molecule type" value="Genomic_DNA"/>
</dbReference>
<reference evidence="7 8" key="1">
    <citation type="submission" date="2020-08" db="EMBL/GenBank/DDBJ databases">
        <title>Sphingobacterium sp. DN00404 isolated from aquaculture water.</title>
        <authorList>
            <person name="Zhang M."/>
        </authorList>
    </citation>
    <scope>NUCLEOTIDE SEQUENCE [LARGE SCALE GENOMIC DNA]</scope>
    <source>
        <strain evidence="7 8">KCTC 42746</strain>
    </source>
</reference>
<protein>
    <submittedName>
        <fullName evidence="7">RNA polymerase sigma-70 factor</fullName>
    </submittedName>
</protein>
<dbReference type="SUPFAM" id="SSF88946">
    <property type="entry name" value="Sigma2 domain of RNA polymerase sigma factors"/>
    <property type="match status" value="1"/>
</dbReference>
<accession>A0ABR7XUU7</accession>
<keyword evidence="2" id="KW-0805">Transcription regulation</keyword>
<sequence>MTCFEDNIAHSHIIIALIDGREDALQQLFDRYANDVYRIAYAVLKDSFESEDVVQEVFIKLWNARLRLDETGSIWSFIYVIARRVSLNKLRESRFKIAEQVFTLEADFSKDSDEDTIRKEILALENEVIKKLPGQQRTAYLLSRVEGLTYKEIADQMNIAPNTVKNHIIQALRTFKKYFRRFGYPLFLLFLIWN</sequence>
<keyword evidence="3" id="KW-0731">Sigma factor</keyword>
<dbReference type="InterPro" id="IPR013324">
    <property type="entry name" value="RNA_pol_sigma_r3/r4-like"/>
</dbReference>
<dbReference type="RefSeq" id="WP_190314495.1">
    <property type="nucleotide sequence ID" value="NZ_JACNYL010000003.1"/>
</dbReference>
<dbReference type="PANTHER" id="PTHR43133">
    <property type="entry name" value="RNA POLYMERASE ECF-TYPE SIGMA FACTO"/>
    <property type="match status" value="1"/>
</dbReference>
<comment type="similarity">
    <text evidence="1">Belongs to the sigma-70 factor family. ECF subfamily.</text>
</comment>
<feature type="domain" description="RNA polymerase sigma-70 region 2" evidence="5">
    <location>
        <begin position="28"/>
        <end position="93"/>
    </location>
</feature>
<dbReference type="Gene3D" id="1.10.1740.10">
    <property type="match status" value="1"/>
</dbReference>
<evidence type="ECO:0000256" key="4">
    <source>
        <dbReference type="ARBA" id="ARBA00023163"/>
    </source>
</evidence>
<name>A0ABR7XUU7_9SPHI</name>
<dbReference type="InterPro" id="IPR014327">
    <property type="entry name" value="RNA_pol_sigma70_bacteroid"/>
</dbReference>
<dbReference type="InterPro" id="IPR036388">
    <property type="entry name" value="WH-like_DNA-bd_sf"/>
</dbReference>
<gene>
    <name evidence="7" type="ORF">H8B21_14620</name>
</gene>
<keyword evidence="8" id="KW-1185">Reference proteome</keyword>
<comment type="caution">
    <text evidence="7">The sequence shown here is derived from an EMBL/GenBank/DDBJ whole genome shotgun (WGS) entry which is preliminary data.</text>
</comment>
<proteinExistence type="inferred from homology"/>
<evidence type="ECO:0000256" key="1">
    <source>
        <dbReference type="ARBA" id="ARBA00010641"/>
    </source>
</evidence>
<organism evidence="7 8">
    <name type="scientific">Sphingobacterium chuzhouense</name>
    <dbReference type="NCBI Taxonomy" id="1742264"/>
    <lineage>
        <taxon>Bacteria</taxon>
        <taxon>Pseudomonadati</taxon>
        <taxon>Bacteroidota</taxon>
        <taxon>Sphingobacteriia</taxon>
        <taxon>Sphingobacteriales</taxon>
        <taxon>Sphingobacteriaceae</taxon>
        <taxon>Sphingobacterium</taxon>
    </lineage>
</organism>
<dbReference type="PANTHER" id="PTHR43133:SF46">
    <property type="entry name" value="RNA POLYMERASE SIGMA-70 FACTOR ECF SUBFAMILY"/>
    <property type="match status" value="1"/>
</dbReference>
<evidence type="ECO:0000256" key="2">
    <source>
        <dbReference type="ARBA" id="ARBA00023015"/>
    </source>
</evidence>
<evidence type="ECO:0000259" key="6">
    <source>
        <dbReference type="Pfam" id="PF08281"/>
    </source>
</evidence>
<dbReference type="InterPro" id="IPR007627">
    <property type="entry name" value="RNA_pol_sigma70_r2"/>
</dbReference>
<dbReference type="Pfam" id="PF04542">
    <property type="entry name" value="Sigma70_r2"/>
    <property type="match status" value="1"/>
</dbReference>
<dbReference type="SUPFAM" id="SSF88659">
    <property type="entry name" value="Sigma3 and sigma4 domains of RNA polymerase sigma factors"/>
    <property type="match status" value="1"/>
</dbReference>
<evidence type="ECO:0000313" key="8">
    <source>
        <dbReference type="Proteomes" id="UP000651112"/>
    </source>
</evidence>
<dbReference type="InterPro" id="IPR013249">
    <property type="entry name" value="RNA_pol_sigma70_r4_t2"/>
</dbReference>
<evidence type="ECO:0000313" key="7">
    <source>
        <dbReference type="EMBL" id="MBD1422807.1"/>
    </source>
</evidence>
<dbReference type="Proteomes" id="UP000651112">
    <property type="component" value="Unassembled WGS sequence"/>
</dbReference>